<sequence length="143" mass="16315">MAATKINIAPVENKYIKLIMSVEDMDKEKLVDLGDSFLLKMNKKSKSGNELYFSVLFAKKMMNKPSRTSNPSIAITKNKNLITVTLTIMQELESIQESEGFYWIKTENAASPAFEFSYKMNESYYDKKITQVLAETAQTENTD</sequence>
<protein>
    <submittedName>
        <fullName evidence="1">Uncharacterized protein</fullName>
    </submittedName>
</protein>
<dbReference type="GeneID" id="87617555"/>
<evidence type="ECO:0000313" key="1">
    <source>
        <dbReference type="EMBL" id="RVT57127.1"/>
    </source>
</evidence>
<keyword evidence="2" id="KW-1185">Reference proteome</keyword>
<organism evidence="1 2">
    <name type="scientific">Niallia taxi</name>
    <dbReference type="NCBI Taxonomy" id="2499688"/>
    <lineage>
        <taxon>Bacteria</taxon>
        <taxon>Bacillati</taxon>
        <taxon>Bacillota</taxon>
        <taxon>Bacilli</taxon>
        <taxon>Bacillales</taxon>
        <taxon>Bacillaceae</taxon>
        <taxon>Niallia</taxon>
    </lineage>
</organism>
<proteinExistence type="predicted"/>
<gene>
    <name evidence="1" type="ORF">EM808_25365</name>
</gene>
<dbReference type="EMBL" id="RZTZ01000019">
    <property type="protein sequence ID" value="RVT57127.1"/>
    <property type="molecule type" value="Genomic_DNA"/>
</dbReference>
<dbReference type="AlphaFoldDB" id="A0A3S2TU69"/>
<evidence type="ECO:0000313" key="2">
    <source>
        <dbReference type="Proteomes" id="UP000288024"/>
    </source>
</evidence>
<name>A0A3S2TU69_9BACI</name>
<comment type="caution">
    <text evidence="1">The sequence shown here is derived from an EMBL/GenBank/DDBJ whole genome shotgun (WGS) entry which is preliminary data.</text>
</comment>
<dbReference type="RefSeq" id="WP_127742130.1">
    <property type="nucleotide sequence ID" value="NZ_CAJCKN010000129.1"/>
</dbReference>
<accession>A0A3S2TU69</accession>
<reference evidence="1 2" key="1">
    <citation type="submission" date="2019-01" db="EMBL/GenBank/DDBJ databases">
        <title>Bacillus sp. M5HDSG1-1, whole genome shotgun sequence.</title>
        <authorList>
            <person name="Tuo L."/>
        </authorList>
    </citation>
    <scope>NUCLEOTIDE SEQUENCE [LARGE SCALE GENOMIC DNA]</scope>
    <source>
        <strain evidence="1 2">M5HDSG1-1</strain>
    </source>
</reference>
<dbReference type="Proteomes" id="UP000288024">
    <property type="component" value="Unassembled WGS sequence"/>
</dbReference>